<organism evidence="15 16">
    <name type="scientific">Candidatus Beckwithbacteria bacterium GW2011_GWC2_47_9</name>
    <dbReference type="NCBI Taxonomy" id="1618373"/>
    <lineage>
        <taxon>Bacteria</taxon>
        <taxon>Candidatus Beckwithiibacteriota</taxon>
    </lineage>
</organism>
<name>A0A0G1WX59_9BACT</name>
<evidence type="ECO:0000256" key="2">
    <source>
        <dbReference type="ARBA" id="ARBA00006434"/>
    </source>
</evidence>
<feature type="transmembrane region" description="Helical" evidence="14">
    <location>
        <begin position="71"/>
        <end position="89"/>
    </location>
</feature>
<feature type="transmembrane region" description="Helical" evidence="14">
    <location>
        <begin position="345"/>
        <end position="362"/>
    </location>
</feature>
<keyword evidence="9" id="KW-0406">Ion transport</keyword>
<evidence type="ECO:0000256" key="10">
    <source>
        <dbReference type="ARBA" id="ARBA00023136"/>
    </source>
</evidence>
<evidence type="ECO:0000256" key="3">
    <source>
        <dbReference type="ARBA" id="ARBA00022448"/>
    </source>
</evidence>
<dbReference type="PANTHER" id="PTHR48086:SF3">
    <property type="entry name" value="SODIUM_PROLINE SYMPORTER"/>
    <property type="match status" value="1"/>
</dbReference>
<feature type="transmembrane region" description="Helical" evidence="14">
    <location>
        <begin position="396"/>
        <end position="416"/>
    </location>
</feature>
<keyword evidence="10 14" id="KW-0472">Membrane</keyword>
<dbReference type="CDD" id="cd10322">
    <property type="entry name" value="SLC5sbd"/>
    <property type="match status" value="1"/>
</dbReference>
<feature type="transmembrane region" description="Helical" evidence="14">
    <location>
        <begin position="300"/>
        <end position="324"/>
    </location>
</feature>
<feature type="transmembrane region" description="Helical" evidence="14">
    <location>
        <begin position="209"/>
        <end position="231"/>
    </location>
</feature>
<dbReference type="PROSITE" id="PS50283">
    <property type="entry name" value="NA_SOLUT_SYMP_3"/>
    <property type="match status" value="1"/>
</dbReference>
<feature type="transmembrane region" description="Helical" evidence="14">
    <location>
        <begin position="43"/>
        <end position="65"/>
    </location>
</feature>
<dbReference type="InterPro" id="IPR050277">
    <property type="entry name" value="Sodium:Solute_Symporter"/>
</dbReference>
<keyword evidence="4" id="KW-1003">Cell membrane</keyword>
<evidence type="ECO:0000256" key="6">
    <source>
        <dbReference type="ARBA" id="ARBA00022847"/>
    </source>
</evidence>
<evidence type="ECO:0000256" key="8">
    <source>
        <dbReference type="ARBA" id="ARBA00023053"/>
    </source>
</evidence>
<dbReference type="PANTHER" id="PTHR48086">
    <property type="entry name" value="SODIUM/PROLINE SYMPORTER-RELATED"/>
    <property type="match status" value="1"/>
</dbReference>
<feature type="transmembrane region" description="Helical" evidence="14">
    <location>
        <begin position="179"/>
        <end position="197"/>
    </location>
</feature>
<comment type="subcellular location">
    <subcellularLocation>
        <location evidence="1">Cell membrane</location>
        <topology evidence="1">Multi-pass membrane protein</topology>
    </subcellularLocation>
</comment>
<dbReference type="GO" id="GO:0005886">
    <property type="term" value="C:plasma membrane"/>
    <property type="evidence" value="ECO:0007669"/>
    <property type="project" value="UniProtKB-SubCell"/>
</dbReference>
<keyword evidence="3" id="KW-0813">Transport</keyword>
<dbReference type="Gene3D" id="1.20.1730.10">
    <property type="entry name" value="Sodium/glucose cotransporter"/>
    <property type="match status" value="1"/>
</dbReference>
<evidence type="ECO:0000256" key="4">
    <source>
        <dbReference type="ARBA" id="ARBA00022475"/>
    </source>
</evidence>
<keyword evidence="8" id="KW-0915">Sodium</keyword>
<gene>
    <name evidence="15" type="ORF">UY17_C0039G0007</name>
</gene>
<feature type="transmembrane region" description="Helical" evidence="14">
    <location>
        <begin position="422"/>
        <end position="439"/>
    </location>
</feature>
<evidence type="ECO:0000256" key="12">
    <source>
        <dbReference type="ARBA" id="ARBA00033708"/>
    </source>
</evidence>
<keyword evidence="5 14" id="KW-0812">Transmembrane</keyword>
<dbReference type="InterPro" id="IPR001734">
    <property type="entry name" value="Na/solute_symporter"/>
</dbReference>
<evidence type="ECO:0000256" key="1">
    <source>
        <dbReference type="ARBA" id="ARBA00004651"/>
    </source>
</evidence>
<evidence type="ECO:0000256" key="11">
    <source>
        <dbReference type="ARBA" id="ARBA00023201"/>
    </source>
</evidence>
<protein>
    <submittedName>
        <fullName evidence="15">Na+/solute symporter</fullName>
    </submittedName>
</protein>
<feature type="transmembrane region" description="Helical" evidence="14">
    <location>
        <begin position="118"/>
        <end position="143"/>
    </location>
</feature>
<dbReference type="InterPro" id="IPR038377">
    <property type="entry name" value="Na/Glc_symporter_sf"/>
</dbReference>
<dbReference type="GO" id="GO:0015293">
    <property type="term" value="F:symporter activity"/>
    <property type="evidence" value="ECO:0007669"/>
    <property type="project" value="UniProtKB-KW"/>
</dbReference>
<comment type="similarity">
    <text evidence="2 13">Belongs to the sodium:solute symporter (SSF) (TC 2.A.21) family.</text>
</comment>
<reference evidence="15 16" key="1">
    <citation type="journal article" date="2015" name="Nature">
        <title>rRNA introns, odd ribosomes, and small enigmatic genomes across a large radiation of phyla.</title>
        <authorList>
            <person name="Brown C.T."/>
            <person name="Hug L.A."/>
            <person name="Thomas B.C."/>
            <person name="Sharon I."/>
            <person name="Castelle C.J."/>
            <person name="Singh A."/>
            <person name="Wilkins M.J."/>
            <person name="Williams K.H."/>
            <person name="Banfield J.F."/>
        </authorList>
    </citation>
    <scope>NUCLEOTIDE SEQUENCE [LARGE SCALE GENOMIC DNA]</scope>
</reference>
<evidence type="ECO:0000256" key="13">
    <source>
        <dbReference type="RuleBase" id="RU362091"/>
    </source>
</evidence>
<dbReference type="GO" id="GO:0006814">
    <property type="term" value="P:sodium ion transport"/>
    <property type="evidence" value="ECO:0007669"/>
    <property type="project" value="UniProtKB-KW"/>
</dbReference>
<sequence>MALSITFFLIYIAIVIAIGILSSRKETEDGFMIADRKVEGLQVAATMSAGLFDGAVLAVYIAYIYQYGFSAIWMFVGMAIGFLMLRKYAGRIKQKADEMKVYSMPEYFYRIFGRKNGLAFSFLIVFVYFLLLIVNLIISAKIFSAIFPVPYFLSVIISGLVVLSYLLLAGFKAVVRTDFFQVIIMFVMSLSVGIFLFGKTDIPISEFNLGQMGLGNIIGFLILAGLVIMIAPDLWQRIFAAKDEKNLKRGLTYAALILPVLGIIISVVGLATKQIFPGINPEDSLITGFFHLLPFGLKEFGIVLLYAVALSSSDTVTFVVSSIFTRDLKNYSQKFSEESMKKLTRFFMVIFIFAAALTGIFYQDIIALGFSSASLCLMFFPVVFGSLYWKLKESAVFWSLFLGFLSVLILFVFDILNPETAIVPLPVVLTALIILQKFLKNP</sequence>
<comment type="caution">
    <text evidence="15">The sequence shown here is derived from an EMBL/GenBank/DDBJ whole genome shotgun (WGS) entry which is preliminary data.</text>
</comment>
<dbReference type="EMBL" id="LCOZ01000039">
    <property type="protein sequence ID" value="KKU86785.1"/>
    <property type="molecule type" value="Genomic_DNA"/>
</dbReference>
<evidence type="ECO:0000256" key="9">
    <source>
        <dbReference type="ARBA" id="ARBA00023065"/>
    </source>
</evidence>
<keyword evidence="7 14" id="KW-1133">Transmembrane helix</keyword>
<dbReference type="Pfam" id="PF00474">
    <property type="entry name" value="SSF"/>
    <property type="match status" value="1"/>
</dbReference>
<evidence type="ECO:0000313" key="15">
    <source>
        <dbReference type="EMBL" id="KKU86785.1"/>
    </source>
</evidence>
<proteinExistence type="inferred from homology"/>
<dbReference type="AlphaFoldDB" id="A0A0G1WX59"/>
<evidence type="ECO:0000313" key="16">
    <source>
        <dbReference type="Proteomes" id="UP000034772"/>
    </source>
</evidence>
<evidence type="ECO:0000256" key="7">
    <source>
        <dbReference type="ARBA" id="ARBA00022989"/>
    </source>
</evidence>
<feature type="transmembrane region" description="Helical" evidence="14">
    <location>
        <begin position="368"/>
        <end position="389"/>
    </location>
</feature>
<keyword evidence="11" id="KW-0739">Sodium transport</keyword>
<keyword evidence="6" id="KW-0769">Symport</keyword>
<feature type="transmembrane region" description="Helical" evidence="14">
    <location>
        <begin position="149"/>
        <end position="167"/>
    </location>
</feature>
<feature type="transmembrane region" description="Helical" evidence="14">
    <location>
        <begin position="251"/>
        <end position="271"/>
    </location>
</feature>
<feature type="non-terminal residue" evidence="15">
    <location>
        <position position="442"/>
    </location>
</feature>
<dbReference type="Proteomes" id="UP000034772">
    <property type="component" value="Unassembled WGS sequence"/>
</dbReference>
<feature type="transmembrane region" description="Helical" evidence="14">
    <location>
        <begin position="6"/>
        <end position="22"/>
    </location>
</feature>
<evidence type="ECO:0000256" key="5">
    <source>
        <dbReference type="ARBA" id="ARBA00022692"/>
    </source>
</evidence>
<evidence type="ECO:0000256" key="14">
    <source>
        <dbReference type="SAM" id="Phobius"/>
    </source>
</evidence>
<comment type="catalytic activity">
    <reaction evidence="12">
        <text>L-proline(in) + Na(+)(in) = L-proline(out) + Na(+)(out)</text>
        <dbReference type="Rhea" id="RHEA:28967"/>
        <dbReference type="ChEBI" id="CHEBI:29101"/>
        <dbReference type="ChEBI" id="CHEBI:60039"/>
    </reaction>
</comment>
<accession>A0A0G1WX59</accession>